<evidence type="ECO:0008006" key="5">
    <source>
        <dbReference type="Google" id="ProtNLM"/>
    </source>
</evidence>
<dbReference type="PROSITE" id="PS51257">
    <property type="entry name" value="PROKAR_LIPOPROTEIN"/>
    <property type="match status" value="1"/>
</dbReference>
<sequence>MKKIFYFATLAFLAMGMVACDKDNDEPNPDPNPGPNPGGGDGVELVTGDYEVSMYTDAEGTASEDLMLKVSGQNGAYTLENLFNIGGISLICTYSATDGTLTTDGSFEVSGQTSQVFGYYWGLENSQTGEVSQAFAILSFIDPQASAVADPMIIYTNKETGELAEFGSNLMLLLAPASLQNNQLVVDEDNAQIAGVIVTGMPLSRVSATTSLSSVLRAPMTIAPVAPVKVNR</sequence>
<protein>
    <recommendedName>
        <fullName evidence="5">Lipocalin-like domain-containing protein</fullName>
    </recommendedName>
</protein>
<feature type="region of interest" description="Disordered" evidence="1">
    <location>
        <begin position="23"/>
        <end position="42"/>
    </location>
</feature>
<dbReference type="Proteomes" id="UP000824259">
    <property type="component" value="Unassembled WGS sequence"/>
</dbReference>
<gene>
    <name evidence="3" type="ORF">H9779_02865</name>
</gene>
<feature type="chain" id="PRO_5038339722" description="Lipocalin-like domain-containing protein" evidence="2">
    <location>
        <begin position="20"/>
        <end position="232"/>
    </location>
</feature>
<evidence type="ECO:0000313" key="4">
    <source>
        <dbReference type="Proteomes" id="UP000824259"/>
    </source>
</evidence>
<organism evidence="3 4">
    <name type="scientific">Candidatus Alistipes avicola</name>
    <dbReference type="NCBI Taxonomy" id="2838432"/>
    <lineage>
        <taxon>Bacteria</taxon>
        <taxon>Pseudomonadati</taxon>
        <taxon>Bacteroidota</taxon>
        <taxon>Bacteroidia</taxon>
        <taxon>Bacteroidales</taxon>
        <taxon>Rikenellaceae</taxon>
        <taxon>Alistipes</taxon>
    </lineage>
</organism>
<name>A0A9D2L3F1_9BACT</name>
<evidence type="ECO:0000313" key="3">
    <source>
        <dbReference type="EMBL" id="HJA98528.1"/>
    </source>
</evidence>
<evidence type="ECO:0000256" key="2">
    <source>
        <dbReference type="SAM" id="SignalP"/>
    </source>
</evidence>
<dbReference type="EMBL" id="DWYR01000009">
    <property type="protein sequence ID" value="HJA98528.1"/>
    <property type="molecule type" value="Genomic_DNA"/>
</dbReference>
<reference evidence="3" key="1">
    <citation type="journal article" date="2021" name="PeerJ">
        <title>Extensive microbial diversity within the chicken gut microbiome revealed by metagenomics and culture.</title>
        <authorList>
            <person name="Gilroy R."/>
            <person name="Ravi A."/>
            <person name="Getino M."/>
            <person name="Pursley I."/>
            <person name="Horton D.L."/>
            <person name="Alikhan N.F."/>
            <person name="Baker D."/>
            <person name="Gharbi K."/>
            <person name="Hall N."/>
            <person name="Watson M."/>
            <person name="Adriaenssens E.M."/>
            <person name="Foster-Nyarko E."/>
            <person name="Jarju S."/>
            <person name="Secka A."/>
            <person name="Antonio M."/>
            <person name="Oren A."/>
            <person name="Chaudhuri R.R."/>
            <person name="La Ragione R."/>
            <person name="Hildebrand F."/>
            <person name="Pallen M.J."/>
        </authorList>
    </citation>
    <scope>NUCLEOTIDE SEQUENCE</scope>
    <source>
        <strain evidence="3">CHK169-11906</strain>
    </source>
</reference>
<dbReference type="AlphaFoldDB" id="A0A9D2L3F1"/>
<proteinExistence type="predicted"/>
<reference evidence="3" key="2">
    <citation type="submission" date="2021-04" db="EMBL/GenBank/DDBJ databases">
        <authorList>
            <person name="Gilroy R."/>
        </authorList>
    </citation>
    <scope>NUCLEOTIDE SEQUENCE</scope>
    <source>
        <strain evidence="3">CHK169-11906</strain>
    </source>
</reference>
<comment type="caution">
    <text evidence="3">The sequence shown here is derived from an EMBL/GenBank/DDBJ whole genome shotgun (WGS) entry which is preliminary data.</text>
</comment>
<accession>A0A9D2L3F1</accession>
<feature type="signal peptide" evidence="2">
    <location>
        <begin position="1"/>
        <end position="19"/>
    </location>
</feature>
<keyword evidence="2" id="KW-0732">Signal</keyword>
<evidence type="ECO:0000256" key="1">
    <source>
        <dbReference type="SAM" id="MobiDB-lite"/>
    </source>
</evidence>